<accession>A0A0R3TKJ4</accession>
<dbReference type="GO" id="GO:0005813">
    <property type="term" value="C:centrosome"/>
    <property type="evidence" value="ECO:0007669"/>
    <property type="project" value="TreeGrafter"/>
</dbReference>
<dbReference type="InterPro" id="IPR011990">
    <property type="entry name" value="TPR-like_helical_dom_sf"/>
</dbReference>
<feature type="compositionally biased region" description="Basic residues" evidence="2">
    <location>
        <begin position="378"/>
        <end position="393"/>
    </location>
</feature>
<feature type="compositionally biased region" description="Low complexity" evidence="2">
    <location>
        <begin position="274"/>
        <end position="283"/>
    </location>
</feature>
<proteinExistence type="predicted"/>
<keyword evidence="1" id="KW-0802">TPR repeat</keyword>
<dbReference type="WBParaSite" id="HNAJ_0000770201-mRNA-1">
    <property type="protein sequence ID" value="HNAJ_0000770201-mRNA-1"/>
    <property type="gene ID" value="HNAJ_0000770201"/>
</dbReference>
<keyword evidence="4" id="KW-1185">Reference proteome</keyword>
<feature type="repeat" description="TPR" evidence="1">
    <location>
        <begin position="113"/>
        <end position="146"/>
    </location>
</feature>
<dbReference type="SUPFAM" id="SSF48452">
    <property type="entry name" value="TPR-like"/>
    <property type="match status" value="1"/>
</dbReference>
<dbReference type="GO" id="GO:0070286">
    <property type="term" value="P:axonemal dynein complex assembly"/>
    <property type="evidence" value="ECO:0007669"/>
    <property type="project" value="TreeGrafter"/>
</dbReference>
<reference evidence="5" key="1">
    <citation type="submission" date="2017-02" db="UniProtKB">
        <authorList>
            <consortium name="WormBaseParasite"/>
        </authorList>
    </citation>
    <scope>IDENTIFICATION</scope>
</reference>
<dbReference type="InterPro" id="IPR016024">
    <property type="entry name" value="ARM-type_fold"/>
</dbReference>
<dbReference type="PANTHER" id="PTHR46540:SF1">
    <property type="entry name" value="TETRATRICOPEPTIDE REPEAT PROTEIN 12"/>
    <property type="match status" value="1"/>
</dbReference>
<dbReference type="InterPro" id="IPR043195">
    <property type="entry name" value="TTC12"/>
</dbReference>
<dbReference type="GO" id="GO:0005737">
    <property type="term" value="C:cytoplasm"/>
    <property type="evidence" value="ECO:0007669"/>
    <property type="project" value="TreeGrafter"/>
</dbReference>
<name>A0A0R3TKJ4_RODNA</name>
<evidence type="ECO:0000313" key="5">
    <source>
        <dbReference type="WBParaSite" id="HNAJ_0000770201-mRNA-1"/>
    </source>
</evidence>
<dbReference type="OrthoDB" id="2017782at2759"/>
<dbReference type="AlphaFoldDB" id="A0A0R3TKJ4"/>
<dbReference type="STRING" id="102285.A0A0R3TKJ4"/>
<protein>
    <submittedName>
        <fullName evidence="5">TPR_REGION domain-containing protein</fullName>
    </submittedName>
</protein>
<evidence type="ECO:0000313" key="4">
    <source>
        <dbReference type="Proteomes" id="UP000278807"/>
    </source>
</evidence>
<dbReference type="EMBL" id="UZAE01012109">
    <property type="protein sequence ID" value="VDO03558.1"/>
    <property type="molecule type" value="Genomic_DNA"/>
</dbReference>
<organism evidence="5">
    <name type="scientific">Rodentolepis nana</name>
    <name type="common">Dwarf tapeworm</name>
    <name type="synonym">Hymenolepis nana</name>
    <dbReference type="NCBI Taxonomy" id="102285"/>
    <lineage>
        <taxon>Eukaryota</taxon>
        <taxon>Metazoa</taxon>
        <taxon>Spiralia</taxon>
        <taxon>Lophotrochozoa</taxon>
        <taxon>Platyhelminthes</taxon>
        <taxon>Cestoda</taxon>
        <taxon>Eucestoda</taxon>
        <taxon>Cyclophyllidea</taxon>
        <taxon>Hymenolepididae</taxon>
        <taxon>Rodentolepis</taxon>
    </lineage>
</organism>
<feature type="region of interest" description="Disordered" evidence="2">
    <location>
        <begin position="274"/>
        <end position="293"/>
    </location>
</feature>
<dbReference type="GO" id="GO:0007288">
    <property type="term" value="P:sperm axoneme assembly"/>
    <property type="evidence" value="ECO:0007669"/>
    <property type="project" value="TreeGrafter"/>
</dbReference>
<feature type="compositionally biased region" description="Polar residues" evidence="2">
    <location>
        <begin position="361"/>
        <end position="374"/>
    </location>
</feature>
<evidence type="ECO:0000256" key="1">
    <source>
        <dbReference type="PROSITE-ProRule" id="PRU00339"/>
    </source>
</evidence>
<reference evidence="3 4" key="2">
    <citation type="submission" date="2018-11" db="EMBL/GenBank/DDBJ databases">
        <authorList>
            <consortium name="Pathogen Informatics"/>
        </authorList>
    </citation>
    <scope>NUCLEOTIDE SEQUENCE [LARGE SCALE GENOMIC DNA]</scope>
</reference>
<evidence type="ECO:0000313" key="3">
    <source>
        <dbReference type="EMBL" id="VDO03558.1"/>
    </source>
</evidence>
<gene>
    <name evidence="3" type="ORF">HNAJ_LOCUS7698</name>
</gene>
<sequence>MSVNGLTDDDYARLSEVDKVAELVSKLAGSDSEASAFALKEADEYLMKMKNGKKGTIDRTVINKSSNSDVSDLHKIKNNCTPKEVLSADTFKAQVEADAAERSRRRAENKSKADEYKRYANEYLKVGNIDNAIHYYSKAIKFLPDWSLLYNNRAQAYLRAGRPELALADCDMALRLLPSEPKKSPTDFGADADSAKEANMHASKAYLRRGKALLVLRRPRDALRAYVDSRAYFALTKHPATGVVPDPESDDWPSFLREGVAQVKAAIAAESLDSQSSAELSSSGNEGPMPLKPTEDRFLRLIVEATVKGKEMRQYTKTLRQMASLLSAASVAQGLSEVEIATNGKLNESKDVPKVAAISPVSPQGDQKSQTTPNCGKRGGKRKGKSNAQRHHRQLEQQQQQQIQPSKIVENQSENNELATLAKLQSYFRVRNGFRMLQSQMERFDASGVVKYFRRPVDGFPTDSDELNLSVDDTLAMLDHLLSLIILANELVRDCGENQRRLVETMPKLFSTLLVDCLKVSSSYAKLRDSAMSTDPKQGQRKDYIVLFIRVRITQELQLNHLLGLLQCSACDLIALMSCEASGREGLLTHPGPAVLLSALATCLSDALGLPITNSSPSSTSLFRQTFKLQTSSAQQRSLADCFATQTVAATAKILENITKSPRFFSMVHSSDCFSSLQNVVETAIAPGPSASTSAPINCLSILLDSLSAASDDPFLRRSMISKPNFLLNLTTCAARHLPLMVDESHTALVGSICRLIHNFLSGDSRPVLQKQEMEALLNLVGEVLDTPNCSNLVSVSIALLGRFLPYCTEELVTDWAHSGKEVPQEPTNEKAPYAAFTPTSKIKSRVQLLISVICSCSCLSFSSSSLLENAPIPLVPTTVNGVTKVYESTESLTSHRLRGAVHALSAITRAKNCEDVRIAIGDDRLVSRKVAQLLRARATPTCEAEKEAPPYDEPLAASACLILEACADDTVLAENLIGTTVITDLLKLIKSAKKPQTKKNAGCVIARLCMASHVHREEAHSLNALSYLQHFTNWGAPSYYPSGRQPGMLF</sequence>
<dbReference type="Gene3D" id="1.25.40.10">
    <property type="entry name" value="Tetratricopeptide repeat domain"/>
    <property type="match status" value="1"/>
</dbReference>
<dbReference type="SMART" id="SM00028">
    <property type="entry name" value="TPR"/>
    <property type="match status" value="3"/>
</dbReference>
<dbReference type="Proteomes" id="UP000278807">
    <property type="component" value="Unassembled WGS sequence"/>
</dbReference>
<dbReference type="PROSITE" id="PS50005">
    <property type="entry name" value="TPR"/>
    <property type="match status" value="1"/>
</dbReference>
<feature type="region of interest" description="Disordered" evidence="2">
    <location>
        <begin position="358"/>
        <end position="405"/>
    </location>
</feature>
<dbReference type="SUPFAM" id="SSF48371">
    <property type="entry name" value="ARM repeat"/>
    <property type="match status" value="1"/>
</dbReference>
<dbReference type="PANTHER" id="PTHR46540">
    <property type="entry name" value="TETRATRICOPEPTIDE REPEAT PROTEIN 12"/>
    <property type="match status" value="1"/>
</dbReference>
<evidence type="ECO:0000256" key="2">
    <source>
        <dbReference type="SAM" id="MobiDB-lite"/>
    </source>
</evidence>
<dbReference type="InterPro" id="IPR019734">
    <property type="entry name" value="TPR_rpt"/>
</dbReference>